<reference evidence="1" key="2">
    <citation type="journal article" date="2015" name="Fish Shellfish Immunol.">
        <title>Early steps in the European eel (Anguilla anguilla)-Vibrio vulnificus interaction in the gills: Role of the RtxA13 toxin.</title>
        <authorList>
            <person name="Callol A."/>
            <person name="Pajuelo D."/>
            <person name="Ebbesson L."/>
            <person name="Teles M."/>
            <person name="MacKenzie S."/>
            <person name="Amaro C."/>
        </authorList>
    </citation>
    <scope>NUCLEOTIDE SEQUENCE</scope>
</reference>
<organism evidence="1">
    <name type="scientific">Anguilla anguilla</name>
    <name type="common">European freshwater eel</name>
    <name type="synonym">Muraena anguilla</name>
    <dbReference type="NCBI Taxonomy" id="7936"/>
    <lineage>
        <taxon>Eukaryota</taxon>
        <taxon>Metazoa</taxon>
        <taxon>Chordata</taxon>
        <taxon>Craniata</taxon>
        <taxon>Vertebrata</taxon>
        <taxon>Euteleostomi</taxon>
        <taxon>Actinopterygii</taxon>
        <taxon>Neopterygii</taxon>
        <taxon>Teleostei</taxon>
        <taxon>Anguilliformes</taxon>
        <taxon>Anguillidae</taxon>
        <taxon>Anguilla</taxon>
    </lineage>
</organism>
<sequence length="40" mass="4364">MAGVAGFLAKLKLDGWCQVVLEYTDTMVKPLPPYSDSCSE</sequence>
<reference evidence="1" key="1">
    <citation type="submission" date="2014-11" db="EMBL/GenBank/DDBJ databases">
        <authorList>
            <person name="Amaro Gonzalez C."/>
        </authorList>
    </citation>
    <scope>NUCLEOTIDE SEQUENCE</scope>
</reference>
<evidence type="ECO:0000313" key="1">
    <source>
        <dbReference type="EMBL" id="JAH51775.1"/>
    </source>
</evidence>
<name>A0A0E9TFV8_ANGAN</name>
<accession>A0A0E9TFV8</accession>
<protein>
    <submittedName>
        <fullName evidence="1">Uncharacterized protein</fullName>
    </submittedName>
</protein>
<dbReference type="AlphaFoldDB" id="A0A0E9TFV8"/>
<dbReference type="EMBL" id="GBXM01056802">
    <property type="protein sequence ID" value="JAH51775.1"/>
    <property type="molecule type" value="Transcribed_RNA"/>
</dbReference>
<proteinExistence type="predicted"/>